<comment type="caution">
    <text evidence="2">The sequence shown here is derived from an EMBL/GenBank/DDBJ whole genome shotgun (WGS) entry which is preliminary data.</text>
</comment>
<proteinExistence type="predicted"/>
<evidence type="ECO:0000313" key="2">
    <source>
        <dbReference type="EMBL" id="RBO92364.1"/>
    </source>
</evidence>
<dbReference type="Proteomes" id="UP000252586">
    <property type="component" value="Unassembled WGS sequence"/>
</dbReference>
<sequence length="344" mass="35793">MSARYLAVALLFSLPPLTAEVLSGYSGHATPLGVLTGVLIAGPLYGTVAVLIREVGVRAGLGWASILLLCGAFGLVQAGLIDQSLLEQAHFADSPYWTGLATEVPGLGIDVSQVLVFVGGHLMVTFAAPIALVEGLFPSLSGQPWLGRPGLALMGLLYLAAAALFCYELAVAPGLVGSPAELIGVSAVVAALVVTAFALPRRADRWHFAGESSARAPHPVWVALVSLLAIGAHTILRGPEPVLGPLAWAWVAASLAVLIPLGYLLYRWSRLVGWGRAQILAVALAPLTCTALLAFAVPPVGTGDWSAKLLSNTVVLMALLATFGWAWARSERRRSPAGTIPRAV</sequence>
<feature type="transmembrane region" description="Helical" evidence="1">
    <location>
        <begin position="114"/>
        <end position="137"/>
    </location>
</feature>
<dbReference type="RefSeq" id="WP_067509963.1">
    <property type="nucleotide sequence ID" value="NZ_JADLRD010000001.1"/>
</dbReference>
<feature type="transmembrane region" description="Helical" evidence="1">
    <location>
        <begin position="220"/>
        <end position="236"/>
    </location>
</feature>
<feature type="transmembrane region" description="Helical" evidence="1">
    <location>
        <begin position="149"/>
        <end position="170"/>
    </location>
</feature>
<keyword evidence="1" id="KW-0812">Transmembrane</keyword>
<dbReference type="OrthoDB" id="8478704at2"/>
<dbReference type="STRING" id="1210090.GCA_001613185_03494"/>
<feature type="transmembrane region" description="Helical" evidence="1">
    <location>
        <begin position="29"/>
        <end position="52"/>
    </location>
</feature>
<keyword evidence="1" id="KW-1133">Transmembrane helix</keyword>
<dbReference type="EMBL" id="QNRE01000003">
    <property type="protein sequence ID" value="RBO92364.1"/>
    <property type="molecule type" value="Genomic_DNA"/>
</dbReference>
<evidence type="ECO:0000256" key="1">
    <source>
        <dbReference type="SAM" id="Phobius"/>
    </source>
</evidence>
<name>A0A366DSX8_9NOCA</name>
<keyword evidence="3" id="KW-1185">Reference proteome</keyword>
<feature type="transmembrane region" description="Helical" evidence="1">
    <location>
        <begin position="309"/>
        <end position="328"/>
    </location>
</feature>
<keyword evidence="1" id="KW-0472">Membrane</keyword>
<reference evidence="2 3" key="1">
    <citation type="submission" date="2018-06" db="EMBL/GenBank/DDBJ databases">
        <title>Genomic Encyclopedia of Type Strains, Phase IV (KMG-IV): sequencing the most valuable type-strain genomes for metagenomic binning, comparative biology and taxonomic classification.</title>
        <authorList>
            <person name="Goeker M."/>
        </authorList>
    </citation>
    <scope>NUCLEOTIDE SEQUENCE [LARGE SCALE GENOMIC DNA]</scope>
    <source>
        <strain evidence="2 3">DSM 44599</strain>
    </source>
</reference>
<accession>A0A366DSX8</accession>
<feature type="transmembrane region" description="Helical" evidence="1">
    <location>
        <begin position="182"/>
        <end position="199"/>
    </location>
</feature>
<protein>
    <submittedName>
        <fullName evidence="2">Uncharacterized protein</fullName>
    </submittedName>
</protein>
<feature type="transmembrane region" description="Helical" evidence="1">
    <location>
        <begin position="278"/>
        <end position="297"/>
    </location>
</feature>
<gene>
    <name evidence="2" type="ORF">DFR74_1036</name>
</gene>
<feature type="transmembrane region" description="Helical" evidence="1">
    <location>
        <begin position="59"/>
        <end position="81"/>
    </location>
</feature>
<dbReference type="AlphaFoldDB" id="A0A366DSX8"/>
<organism evidence="2 3">
    <name type="scientific">Nocardia puris</name>
    <dbReference type="NCBI Taxonomy" id="208602"/>
    <lineage>
        <taxon>Bacteria</taxon>
        <taxon>Bacillati</taxon>
        <taxon>Actinomycetota</taxon>
        <taxon>Actinomycetes</taxon>
        <taxon>Mycobacteriales</taxon>
        <taxon>Nocardiaceae</taxon>
        <taxon>Nocardia</taxon>
    </lineage>
</organism>
<feature type="transmembrane region" description="Helical" evidence="1">
    <location>
        <begin position="248"/>
        <end position="266"/>
    </location>
</feature>
<evidence type="ECO:0000313" key="3">
    <source>
        <dbReference type="Proteomes" id="UP000252586"/>
    </source>
</evidence>